<reference evidence="1 2" key="1">
    <citation type="journal article" date="2016" name="Appl. Environ. Microbiol.">
        <title>Lack of Overt Genome Reduction in the Bryostatin-Producing Bryozoan Symbiont "Candidatus Endobugula sertula".</title>
        <authorList>
            <person name="Miller I.J."/>
            <person name="Vanee N."/>
            <person name="Fong S.S."/>
            <person name="Lim-Fong G.E."/>
            <person name="Kwan J.C."/>
        </authorList>
    </citation>
    <scope>NUCLEOTIDE SEQUENCE [LARGE SCALE GENOMIC DNA]</scope>
    <source>
        <strain evidence="1">AB1-4</strain>
    </source>
</reference>
<dbReference type="Proteomes" id="UP000242502">
    <property type="component" value="Unassembled WGS sequence"/>
</dbReference>
<dbReference type="EMBL" id="MDLC01000025">
    <property type="protein sequence ID" value="ODS23601.1"/>
    <property type="molecule type" value="Genomic_DNA"/>
</dbReference>
<name>A0A1D2QPV5_9GAMM</name>
<dbReference type="STRING" id="62101.AB835_08290"/>
<comment type="caution">
    <text evidence="1">The sequence shown here is derived from an EMBL/GenBank/DDBJ whole genome shotgun (WGS) entry which is preliminary data.</text>
</comment>
<evidence type="ECO:0000313" key="2">
    <source>
        <dbReference type="Proteomes" id="UP000242502"/>
    </source>
</evidence>
<proteinExistence type="predicted"/>
<organism evidence="1 2">
    <name type="scientific">Candidatus Endobugula sertula</name>
    <name type="common">Bugula neritina bacterial symbiont</name>
    <dbReference type="NCBI Taxonomy" id="62101"/>
    <lineage>
        <taxon>Bacteria</taxon>
        <taxon>Pseudomonadati</taxon>
        <taxon>Pseudomonadota</taxon>
        <taxon>Gammaproteobacteria</taxon>
        <taxon>Cellvibrionales</taxon>
        <taxon>Cellvibrionaceae</taxon>
        <taxon>Candidatus Endobugula</taxon>
    </lineage>
</organism>
<evidence type="ECO:0008006" key="3">
    <source>
        <dbReference type="Google" id="ProtNLM"/>
    </source>
</evidence>
<protein>
    <recommendedName>
        <fullName evidence="3">Toprim domain-containing protein</fullName>
    </recommendedName>
</protein>
<dbReference type="AlphaFoldDB" id="A0A1D2QPV5"/>
<gene>
    <name evidence="1" type="ORF">AB835_08290</name>
</gene>
<evidence type="ECO:0000313" key="1">
    <source>
        <dbReference type="EMBL" id="ODS23601.1"/>
    </source>
</evidence>
<sequence>MMNTETLEAHLSKRRLLPDLYGGITVDSENDIVTFPLWNLSGQMVGFQQYRRGAPKACHGKPSEQKYFTLLSKAGGRHSMLSCFGLDLLGSHSKVVFLGEGVLDISPLHLRKANALAVLMNDPKPLKRWLRSWGYHLVALCEGDKAGRKLANVAHESVYLPEGQDPGDQPNSWFDNLVANYS</sequence>
<accession>A0A1D2QPV5</accession>